<evidence type="ECO:0000256" key="1">
    <source>
        <dbReference type="SAM" id="SignalP"/>
    </source>
</evidence>
<name>A0A1M7ACJ2_9FLAO</name>
<dbReference type="InterPro" id="IPR021428">
    <property type="entry name" value="DUF3078"/>
</dbReference>
<gene>
    <name evidence="2" type="ORF">SAMN05444366_0618</name>
</gene>
<dbReference type="STRING" id="29534.SAMN05444366_0618"/>
<dbReference type="Proteomes" id="UP000184121">
    <property type="component" value="Unassembled WGS sequence"/>
</dbReference>
<feature type="signal peptide" evidence="1">
    <location>
        <begin position="1"/>
        <end position="19"/>
    </location>
</feature>
<dbReference type="Pfam" id="PF11276">
    <property type="entry name" value="DUF3078"/>
    <property type="match status" value="1"/>
</dbReference>
<sequence length="316" mass="36059">MRKLALLLFVLVNFTFVQAQNTEKELIQNTEKAVKKINDTIEGEGWKKKGTVSLLLNQSSFNNWIAGGEDSFSGTLGINYDFNYKKDDITWDNKILAYYGLLQTKNSDFSKKTDDRLEFNSIVGKKAFGQWYYSYFLNFRTQFSIGYIYGQDANGKEIRTENTKFMSPGYLTTGPGIYWTKDANLKINFAPLTSKFTFVDNAYTTGINQATGLPYVDGDYFGVDEGKSMRYELGFYASVYYKLAIMTNVTAENTLNLYSNYLEDPQNVDIDYSLNIVMKVNKFLSANLSFQAIYDDNAYQGLQTREVFGLGLNFGF</sequence>
<protein>
    <recommendedName>
        <fullName evidence="4">Outer membrane insertion C-terminal signal</fullName>
    </recommendedName>
</protein>
<evidence type="ECO:0000313" key="3">
    <source>
        <dbReference type="Proteomes" id="UP000184121"/>
    </source>
</evidence>
<keyword evidence="1" id="KW-0732">Signal</keyword>
<dbReference type="AlphaFoldDB" id="A0A1M7ACJ2"/>
<evidence type="ECO:0008006" key="4">
    <source>
        <dbReference type="Google" id="ProtNLM"/>
    </source>
</evidence>
<accession>A0A1M7ACJ2</accession>
<dbReference type="EMBL" id="FRBY01000001">
    <property type="protein sequence ID" value="SHL40453.1"/>
    <property type="molecule type" value="Genomic_DNA"/>
</dbReference>
<keyword evidence="3" id="KW-1185">Reference proteome</keyword>
<proteinExistence type="predicted"/>
<evidence type="ECO:0000313" key="2">
    <source>
        <dbReference type="EMBL" id="SHL40453.1"/>
    </source>
</evidence>
<feature type="chain" id="PRO_5012002882" description="Outer membrane insertion C-terminal signal" evidence="1">
    <location>
        <begin position="20"/>
        <end position="316"/>
    </location>
</feature>
<dbReference type="RefSeq" id="WP_072970156.1">
    <property type="nucleotide sequence ID" value="NZ_FRBY01000001.1"/>
</dbReference>
<dbReference type="OrthoDB" id="1495718at2"/>
<organism evidence="2 3">
    <name type="scientific">Flavobacterium saccharophilum</name>
    <dbReference type="NCBI Taxonomy" id="29534"/>
    <lineage>
        <taxon>Bacteria</taxon>
        <taxon>Pseudomonadati</taxon>
        <taxon>Bacteroidota</taxon>
        <taxon>Flavobacteriia</taxon>
        <taxon>Flavobacteriales</taxon>
        <taxon>Flavobacteriaceae</taxon>
        <taxon>Flavobacterium</taxon>
    </lineage>
</organism>
<reference evidence="3" key="1">
    <citation type="submission" date="2016-11" db="EMBL/GenBank/DDBJ databases">
        <authorList>
            <person name="Varghese N."/>
            <person name="Submissions S."/>
        </authorList>
    </citation>
    <scope>NUCLEOTIDE SEQUENCE [LARGE SCALE GENOMIC DNA]</scope>
    <source>
        <strain evidence="3">DSM 1811</strain>
    </source>
</reference>